<dbReference type="KEGG" id="csem:103390559"/>
<evidence type="ECO:0000256" key="6">
    <source>
        <dbReference type="ARBA" id="ARBA00022660"/>
    </source>
</evidence>
<dbReference type="PANTHER" id="PTHR17098:SF2">
    <property type="entry name" value="NADH DEHYDROGENASE [UBIQUINONE] 1 ALPHA SUBCOMPLEX SUBUNIT 1"/>
    <property type="match status" value="1"/>
</dbReference>
<reference evidence="15" key="3">
    <citation type="submission" date="2025-09" db="UniProtKB">
        <authorList>
            <consortium name="Ensembl"/>
        </authorList>
    </citation>
    <scope>IDENTIFICATION</scope>
</reference>
<evidence type="ECO:0000256" key="4">
    <source>
        <dbReference type="ARBA" id="ARBA00016392"/>
    </source>
</evidence>
<dbReference type="InterPro" id="IPR017384">
    <property type="entry name" value="NADH_Ub_cplx-1_asu_su-1"/>
</dbReference>
<dbReference type="STRING" id="244447.ENSCSEP00000003126"/>
<dbReference type="OrthoDB" id="1920692at2759"/>
<evidence type="ECO:0000256" key="2">
    <source>
        <dbReference type="ARBA" id="ARBA00004298"/>
    </source>
</evidence>
<dbReference type="CTD" id="4694"/>
<evidence type="ECO:0000256" key="12">
    <source>
        <dbReference type="ARBA" id="ARBA00023136"/>
    </source>
</evidence>
<evidence type="ECO:0000256" key="13">
    <source>
        <dbReference type="ARBA" id="ARBA00029847"/>
    </source>
</evidence>
<evidence type="ECO:0000256" key="10">
    <source>
        <dbReference type="ARBA" id="ARBA00022989"/>
    </source>
</evidence>
<keyword evidence="16" id="KW-1185">Reference proteome</keyword>
<evidence type="ECO:0000256" key="8">
    <source>
        <dbReference type="ARBA" id="ARBA00022792"/>
    </source>
</evidence>
<evidence type="ECO:0000256" key="7">
    <source>
        <dbReference type="ARBA" id="ARBA00022692"/>
    </source>
</evidence>
<dbReference type="OMA" id="WALMERD"/>
<proteinExistence type="inferred from homology"/>
<name>A0A3P8UQZ9_CYNSE</name>
<dbReference type="RefSeq" id="XP_008324685.1">
    <property type="nucleotide sequence ID" value="XM_008326463.1"/>
</dbReference>
<dbReference type="FunCoup" id="A0A3P8UQZ9">
    <property type="interactions" value="1010"/>
</dbReference>
<keyword evidence="8" id="KW-0999">Mitochondrion inner membrane</keyword>
<evidence type="ECO:0000256" key="14">
    <source>
        <dbReference type="ARBA" id="ARBA00033255"/>
    </source>
</evidence>
<reference evidence="15 16" key="1">
    <citation type="journal article" date="2014" name="Nat. Genet.">
        <title>Whole-genome sequence of a flatfish provides insights into ZW sex chromosome evolution and adaptation to a benthic lifestyle.</title>
        <authorList>
            <person name="Chen S."/>
            <person name="Zhang G."/>
            <person name="Shao C."/>
            <person name="Huang Q."/>
            <person name="Liu G."/>
            <person name="Zhang P."/>
            <person name="Song W."/>
            <person name="An N."/>
            <person name="Chalopin D."/>
            <person name="Volff J.N."/>
            <person name="Hong Y."/>
            <person name="Li Q."/>
            <person name="Sha Z."/>
            <person name="Zhou H."/>
            <person name="Xie M."/>
            <person name="Yu Q."/>
            <person name="Liu Y."/>
            <person name="Xiang H."/>
            <person name="Wang N."/>
            <person name="Wu K."/>
            <person name="Yang C."/>
            <person name="Zhou Q."/>
            <person name="Liao X."/>
            <person name="Yang L."/>
            <person name="Hu Q."/>
            <person name="Zhang J."/>
            <person name="Meng L."/>
            <person name="Jin L."/>
            <person name="Tian Y."/>
            <person name="Lian J."/>
            <person name="Yang J."/>
            <person name="Miao G."/>
            <person name="Liu S."/>
            <person name="Liang Z."/>
            <person name="Yan F."/>
            <person name="Li Y."/>
            <person name="Sun B."/>
            <person name="Zhang H."/>
            <person name="Zhang J."/>
            <person name="Zhu Y."/>
            <person name="Du M."/>
            <person name="Zhao Y."/>
            <person name="Schartl M."/>
            <person name="Tang Q."/>
            <person name="Wang J."/>
        </authorList>
    </citation>
    <scope>NUCLEOTIDE SEQUENCE</scope>
</reference>
<evidence type="ECO:0000313" key="16">
    <source>
        <dbReference type="Proteomes" id="UP000265120"/>
    </source>
</evidence>
<comment type="function">
    <text evidence="1">Accessory subunit of the mitochondrial membrane respiratory chain NADH dehydrogenase (Complex I), that is believed not to be involved in catalysis. Complex I functions in the transfer of electrons from NADH to the respiratory chain. The immediate electron acceptor for the enzyme is believed to be ubiquinone.</text>
</comment>
<evidence type="ECO:0000256" key="11">
    <source>
        <dbReference type="ARBA" id="ARBA00023128"/>
    </source>
</evidence>
<keyword evidence="7" id="KW-0812">Transmembrane</keyword>
<keyword evidence="11" id="KW-0496">Mitochondrion</keyword>
<evidence type="ECO:0000256" key="9">
    <source>
        <dbReference type="ARBA" id="ARBA00022982"/>
    </source>
</evidence>
<keyword evidence="5" id="KW-0813">Transport</keyword>
<sequence length="70" mass="8491">MWYEILPCLGLVYGCLTLPGHATRLIHWFTYDGKEKRNLRRKWLWYLMDRDTRVSKTGIYYEAKGLENIH</sequence>
<keyword evidence="12" id="KW-0472">Membrane</keyword>
<keyword evidence="6" id="KW-0679">Respiratory chain</keyword>
<dbReference type="GeneTree" id="ENSGT01140000283662"/>
<keyword evidence="10" id="KW-1133">Transmembrane helix</keyword>
<evidence type="ECO:0000256" key="5">
    <source>
        <dbReference type="ARBA" id="ARBA00022448"/>
    </source>
</evidence>
<dbReference type="Pfam" id="PF15879">
    <property type="entry name" value="MWFE"/>
    <property type="match status" value="1"/>
</dbReference>
<evidence type="ECO:0000313" key="15">
    <source>
        <dbReference type="Ensembl" id="ENSCSEP00000003126.1"/>
    </source>
</evidence>
<dbReference type="PANTHER" id="PTHR17098">
    <property type="entry name" value="NADH-UBIQUINONE OXIDOREDUCTASE MWFE SUBUNIT"/>
    <property type="match status" value="1"/>
</dbReference>
<reference evidence="15" key="2">
    <citation type="submission" date="2025-08" db="UniProtKB">
        <authorList>
            <consortium name="Ensembl"/>
        </authorList>
    </citation>
    <scope>IDENTIFICATION</scope>
</reference>
<protein>
    <recommendedName>
        <fullName evidence="4">NADH dehydrogenase [ubiquinone] 1 alpha subcomplex subunit 1</fullName>
    </recommendedName>
    <alternativeName>
        <fullName evidence="14">Complex I-MWFE</fullName>
    </alternativeName>
    <alternativeName>
        <fullName evidence="13">NADH-ubiquinone oxidoreductase MWFE subunit</fullName>
    </alternativeName>
</protein>
<evidence type="ECO:0000256" key="1">
    <source>
        <dbReference type="ARBA" id="ARBA00003195"/>
    </source>
</evidence>
<dbReference type="InParanoid" id="A0A3P8UQZ9"/>
<dbReference type="Ensembl" id="ENSCSET00000003170.1">
    <property type="protein sequence ID" value="ENSCSEP00000003126.1"/>
    <property type="gene ID" value="ENSCSEG00000002051.1"/>
</dbReference>
<comment type="similarity">
    <text evidence="3">Belongs to the complex I NDUFA1 subunit family.</text>
</comment>
<comment type="subcellular location">
    <subcellularLocation>
        <location evidence="2">Mitochondrion inner membrane</location>
        <topology evidence="2">Single-pass membrane protein</topology>
        <orientation evidence="2">Matrix side</orientation>
    </subcellularLocation>
</comment>
<keyword evidence="9" id="KW-0249">Electron transport</keyword>
<dbReference type="GeneID" id="103390559"/>
<dbReference type="AlphaFoldDB" id="A0A3P8UQZ9"/>
<evidence type="ECO:0000256" key="3">
    <source>
        <dbReference type="ARBA" id="ARBA00009960"/>
    </source>
</evidence>
<dbReference type="Proteomes" id="UP000265120">
    <property type="component" value="Chromosome 15"/>
</dbReference>
<organism evidence="15 16">
    <name type="scientific">Cynoglossus semilaevis</name>
    <name type="common">Tongue sole</name>
    <dbReference type="NCBI Taxonomy" id="244447"/>
    <lineage>
        <taxon>Eukaryota</taxon>
        <taxon>Metazoa</taxon>
        <taxon>Chordata</taxon>
        <taxon>Craniata</taxon>
        <taxon>Vertebrata</taxon>
        <taxon>Euteleostomi</taxon>
        <taxon>Actinopterygii</taxon>
        <taxon>Neopterygii</taxon>
        <taxon>Teleostei</taxon>
        <taxon>Neoteleostei</taxon>
        <taxon>Acanthomorphata</taxon>
        <taxon>Carangaria</taxon>
        <taxon>Pleuronectiformes</taxon>
        <taxon>Pleuronectoidei</taxon>
        <taxon>Cynoglossidae</taxon>
        <taxon>Cynoglossinae</taxon>
        <taxon>Cynoglossus</taxon>
    </lineage>
</organism>
<accession>A0A3P8UQZ9</accession>
<dbReference type="GO" id="GO:0005743">
    <property type="term" value="C:mitochondrial inner membrane"/>
    <property type="evidence" value="ECO:0007669"/>
    <property type="project" value="UniProtKB-SubCell"/>
</dbReference>